<dbReference type="InterPro" id="IPR036390">
    <property type="entry name" value="WH_DNA-bd_sf"/>
</dbReference>
<dbReference type="PROSITE" id="PS01125">
    <property type="entry name" value="ROK"/>
    <property type="match status" value="1"/>
</dbReference>
<proteinExistence type="inferred from homology"/>
<keyword evidence="5" id="KW-1185">Reference proteome</keyword>
<dbReference type="CDD" id="cd24076">
    <property type="entry name" value="ASKHA_ATPase_ROK_BsXylR-like"/>
    <property type="match status" value="1"/>
</dbReference>
<dbReference type="STRING" id="200904.GCA_900168775_00796"/>
<dbReference type="PANTHER" id="PTHR18964:SF149">
    <property type="entry name" value="BIFUNCTIONAL UDP-N-ACETYLGLUCOSAMINE 2-EPIMERASE_N-ACETYLMANNOSAMINE KINASE"/>
    <property type="match status" value="1"/>
</dbReference>
<protein>
    <submittedName>
        <fullName evidence="4">Xylose repressor XylR</fullName>
    </submittedName>
</protein>
<accession>A0A366EH57</accession>
<dbReference type="InterPro" id="IPR043129">
    <property type="entry name" value="ATPase_NBD"/>
</dbReference>
<dbReference type="Pfam" id="PF00480">
    <property type="entry name" value="ROK"/>
    <property type="match status" value="1"/>
</dbReference>
<sequence length="392" mass="43352">MHQTWNQHIIKKENKTIVLETIINRTPISRAAIAQQTGLNKSTVSSLVQELLGEKIIEESGPGESSGGRRPVMLLFNQSAGFSIAIDLRVHDILGVLTDLEGNIVHEQRVLIETTNFNQVMKRLMEVIDTLIKAAPTSPYGIVGIGIGVPGVISNEGEILLAPNLGWKRIDLKAHMEQHYHLPVVIENEANAGAYGEKVFGFEEAVDHMIYASIGAGIGVGLILDNKLYKGMQGFSGELGHMTIEKDGIPCRCGNKGCWERYASEQALIKQAYEAKLIDQNTNDPLHVLIDLANSGDETAIALFNTIGTYIGIGLTNCINIFNPRMIVIGNQMAKAEKWIRPAMEHMIEEHAIGFHQEQLNVQFSSLNMYSTVYGMSAFTMEQFLQERPLLE</sequence>
<comment type="similarity">
    <text evidence="2">Belongs to the ROK (NagC/XylR) family.</text>
</comment>
<organism evidence="4 5">
    <name type="scientific">Paraliobacillus ryukyuensis</name>
    <dbReference type="NCBI Taxonomy" id="200904"/>
    <lineage>
        <taxon>Bacteria</taxon>
        <taxon>Bacillati</taxon>
        <taxon>Bacillota</taxon>
        <taxon>Bacilli</taxon>
        <taxon>Bacillales</taxon>
        <taxon>Bacillaceae</taxon>
        <taxon>Paraliobacillus</taxon>
    </lineage>
</organism>
<dbReference type="InterPro" id="IPR036388">
    <property type="entry name" value="WH-like_DNA-bd_sf"/>
</dbReference>
<gene>
    <name evidence="4" type="ORF">DES48_102537</name>
</gene>
<evidence type="ECO:0000256" key="2">
    <source>
        <dbReference type="ARBA" id="ARBA00006479"/>
    </source>
</evidence>
<keyword evidence="3" id="KW-0119">Carbohydrate metabolism</keyword>
<dbReference type="Gene3D" id="3.30.420.40">
    <property type="match status" value="2"/>
</dbReference>
<dbReference type="InterPro" id="IPR000600">
    <property type="entry name" value="ROK"/>
</dbReference>
<keyword evidence="3" id="KW-0859">Xylose metabolism</keyword>
<comment type="function">
    <text evidence="1">Transcriptional repressor of xylose-utilizing enzymes.</text>
</comment>
<evidence type="ECO:0000313" key="5">
    <source>
        <dbReference type="Proteomes" id="UP000252254"/>
    </source>
</evidence>
<dbReference type="SUPFAM" id="SSF53067">
    <property type="entry name" value="Actin-like ATPase domain"/>
    <property type="match status" value="1"/>
</dbReference>
<dbReference type="Proteomes" id="UP000252254">
    <property type="component" value="Unassembled WGS sequence"/>
</dbReference>
<dbReference type="GO" id="GO:0042732">
    <property type="term" value="P:D-xylose metabolic process"/>
    <property type="evidence" value="ECO:0007669"/>
    <property type="project" value="UniProtKB-KW"/>
</dbReference>
<reference evidence="4 5" key="1">
    <citation type="submission" date="2018-06" db="EMBL/GenBank/DDBJ databases">
        <title>Genomic Encyclopedia of Type Strains, Phase IV (KMG-IV): sequencing the most valuable type-strain genomes for metagenomic binning, comparative biology and taxonomic classification.</title>
        <authorList>
            <person name="Goeker M."/>
        </authorList>
    </citation>
    <scope>NUCLEOTIDE SEQUENCE [LARGE SCALE GENOMIC DNA]</scope>
    <source>
        <strain evidence="4 5">DSM 15140</strain>
    </source>
</reference>
<dbReference type="Gene3D" id="1.10.10.10">
    <property type="entry name" value="Winged helix-like DNA-binding domain superfamily/Winged helix DNA-binding domain"/>
    <property type="match status" value="1"/>
</dbReference>
<dbReference type="PANTHER" id="PTHR18964">
    <property type="entry name" value="ROK (REPRESSOR, ORF, KINASE) FAMILY"/>
    <property type="match status" value="1"/>
</dbReference>
<dbReference type="OrthoDB" id="9796533at2"/>
<evidence type="ECO:0000256" key="1">
    <source>
        <dbReference type="ARBA" id="ARBA00002486"/>
    </source>
</evidence>
<dbReference type="SUPFAM" id="SSF46785">
    <property type="entry name" value="Winged helix' DNA-binding domain"/>
    <property type="match status" value="1"/>
</dbReference>
<dbReference type="InterPro" id="IPR049874">
    <property type="entry name" value="ROK_cs"/>
</dbReference>
<evidence type="ECO:0000313" key="4">
    <source>
        <dbReference type="EMBL" id="RBP00769.1"/>
    </source>
</evidence>
<dbReference type="EMBL" id="QNRI01000002">
    <property type="protein sequence ID" value="RBP00769.1"/>
    <property type="molecule type" value="Genomic_DNA"/>
</dbReference>
<evidence type="ECO:0000256" key="3">
    <source>
        <dbReference type="ARBA" id="ARBA00022629"/>
    </source>
</evidence>
<dbReference type="AlphaFoldDB" id="A0A366EH57"/>
<name>A0A366EH57_9BACI</name>
<comment type="caution">
    <text evidence="4">The sequence shown here is derived from an EMBL/GenBank/DDBJ whole genome shotgun (WGS) entry which is preliminary data.</text>
</comment>
<dbReference type="RefSeq" id="WP_113867667.1">
    <property type="nucleotide sequence ID" value="NZ_BAABQN010000008.1"/>
</dbReference>